<feature type="region of interest" description="Disordered" evidence="1">
    <location>
        <begin position="81"/>
        <end position="100"/>
    </location>
</feature>
<gene>
    <name evidence="2" type="ORF">CEXT_287571</name>
</gene>
<proteinExistence type="predicted"/>
<dbReference type="AlphaFoldDB" id="A0AAV4Q788"/>
<organism evidence="2 3">
    <name type="scientific">Caerostris extrusa</name>
    <name type="common">Bark spider</name>
    <name type="synonym">Caerostris bankana</name>
    <dbReference type="NCBI Taxonomy" id="172846"/>
    <lineage>
        <taxon>Eukaryota</taxon>
        <taxon>Metazoa</taxon>
        <taxon>Ecdysozoa</taxon>
        <taxon>Arthropoda</taxon>
        <taxon>Chelicerata</taxon>
        <taxon>Arachnida</taxon>
        <taxon>Araneae</taxon>
        <taxon>Araneomorphae</taxon>
        <taxon>Entelegynae</taxon>
        <taxon>Araneoidea</taxon>
        <taxon>Araneidae</taxon>
        <taxon>Caerostris</taxon>
    </lineage>
</organism>
<reference evidence="2 3" key="1">
    <citation type="submission" date="2021-06" db="EMBL/GenBank/DDBJ databases">
        <title>Caerostris extrusa draft genome.</title>
        <authorList>
            <person name="Kono N."/>
            <person name="Arakawa K."/>
        </authorList>
    </citation>
    <scope>NUCLEOTIDE SEQUENCE [LARGE SCALE GENOMIC DNA]</scope>
</reference>
<evidence type="ECO:0000256" key="1">
    <source>
        <dbReference type="SAM" id="MobiDB-lite"/>
    </source>
</evidence>
<accession>A0AAV4Q788</accession>
<evidence type="ECO:0000313" key="3">
    <source>
        <dbReference type="Proteomes" id="UP001054945"/>
    </source>
</evidence>
<evidence type="ECO:0000313" key="2">
    <source>
        <dbReference type="EMBL" id="GIY05182.1"/>
    </source>
</evidence>
<sequence>MHLVLTNYDSGYDIRDLMIKNKNSIFKHTPGSTSPAKWQELSRLIAKSAEPSSGNPIKVVGRSITGPQRWDYRSPPWVEVTRGNTKKGDPNLYDYNGAVA</sequence>
<dbReference type="Proteomes" id="UP001054945">
    <property type="component" value="Unassembled WGS sequence"/>
</dbReference>
<keyword evidence="3" id="KW-1185">Reference proteome</keyword>
<name>A0AAV4Q788_CAEEX</name>
<comment type="caution">
    <text evidence="2">The sequence shown here is derived from an EMBL/GenBank/DDBJ whole genome shotgun (WGS) entry which is preliminary data.</text>
</comment>
<protein>
    <submittedName>
        <fullName evidence="2">Uncharacterized protein</fullName>
    </submittedName>
</protein>
<dbReference type="EMBL" id="BPLR01005815">
    <property type="protein sequence ID" value="GIY05182.1"/>
    <property type="molecule type" value="Genomic_DNA"/>
</dbReference>